<evidence type="ECO:0000313" key="4">
    <source>
        <dbReference type="Proteomes" id="UP001175097"/>
    </source>
</evidence>
<accession>A0ABT8JNS6</accession>
<name>A0ABT8JNS6_9BACL</name>
<keyword evidence="2" id="KW-0694">RNA-binding</keyword>
<organism evidence="3 4">
    <name type="scientific">Sporosarcina highlanderae</name>
    <dbReference type="NCBI Taxonomy" id="3035916"/>
    <lineage>
        <taxon>Bacteria</taxon>
        <taxon>Bacillati</taxon>
        <taxon>Bacillota</taxon>
        <taxon>Bacilli</taxon>
        <taxon>Bacillales</taxon>
        <taxon>Caryophanaceae</taxon>
        <taxon>Sporosarcina</taxon>
    </lineage>
</organism>
<dbReference type="NCBIfam" id="TIGR02593">
    <property type="entry name" value="CRISPR_cas5"/>
    <property type="match status" value="1"/>
</dbReference>
<evidence type="ECO:0000256" key="2">
    <source>
        <dbReference type="PIRNR" id="PIRNR029950"/>
    </source>
</evidence>
<dbReference type="EC" id="3.1.-.-" evidence="2"/>
<keyword evidence="4" id="KW-1185">Reference proteome</keyword>
<comment type="caution">
    <text evidence="3">The sequence shown here is derived from an EMBL/GenBank/DDBJ whole genome shotgun (WGS) entry which is preliminary data.</text>
</comment>
<dbReference type="Pfam" id="PF09704">
    <property type="entry name" value="Cas_Cas5d"/>
    <property type="match status" value="1"/>
</dbReference>
<dbReference type="Gene3D" id="3.30.70.2660">
    <property type="match status" value="1"/>
</dbReference>
<dbReference type="RefSeq" id="WP_301242357.1">
    <property type="nucleotide sequence ID" value="NZ_JAROCC010000003.1"/>
</dbReference>
<evidence type="ECO:0000313" key="3">
    <source>
        <dbReference type="EMBL" id="MDN4606804.1"/>
    </source>
</evidence>
<dbReference type="InterPro" id="IPR013422">
    <property type="entry name" value="CRISPR-assoc_prot_Cas5_N"/>
</dbReference>
<proteinExistence type="inferred from homology"/>
<dbReference type="InterPro" id="IPR010155">
    <property type="entry name" value="CRISPR-assoc_prot_Cas5d"/>
</dbReference>
<reference evidence="3" key="1">
    <citation type="submission" date="2023-03" db="EMBL/GenBank/DDBJ databases">
        <title>MT1 and MT2 Draft Genomes of Novel Species.</title>
        <authorList>
            <person name="Venkateswaran K."/>
        </authorList>
    </citation>
    <scope>NUCLEOTIDE SEQUENCE</scope>
    <source>
        <strain evidence="3">F6_3S_P_2</strain>
    </source>
</reference>
<dbReference type="NCBIfam" id="TIGR01876">
    <property type="entry name" value="cas_Cas5d"/>
    <property type="match status" value="1"/>
</dbReference>
<evidence type="ECO:0000256" key="1">
    <source>
        <dbReference type="ARBA" id="ARBA00023118"/>
    </source>
</evidence>
<comment type="function">
    <text evidence="2">CRISPR (clustered regularly interspaced short palindromic repeat) is an adaptive immune system that provides protection against mobile genetic elements (viruses, transposable elements and conjugative plasmids). CRISPR clusters contain spacers, sequences complementary to antecedent mobile elements, and target invading nucleic acids. CRISPR clusters are transcribed and processed into CRISPR RNA (crRNA).</text>
</comment>
<comment type="similarity">
    <text evidence="2">Belongs to the CRISPR-associated protein Cas5 family. Subtype I-C/Dvulg subfamily.</text>
</comment>
<protein>
    <recommendedName>
        <fullName evidence="2">pre-crRNA processing endonuclease</fullName>
        <ecNumber evidence="2">3.1.-.-</ecNumber>
    </recommendedName>
</protein>
<keyword evidence="2" id="KW-0540">Nuclease</keyword>
<keyword evidence="1 2" id="KW-0051">Antiviral defense</keyword>
<dbReference type="EMBL" id="JAROCC010000003">
    <property type="protein sequence ID" value="MDN4606804.1"/>
    <property type="molecule type" value="Genomic_DNA"/>
</dbReference>
<gene>
    <name evidence="3" type="primary">cas5c</name>
    <name evidence="3" type="ORF">P5G49_04845</name>
</gene>
<dbReference type="Proteomes" id="UP001175097">
    <property type="component" value="Unassembled WGS sequence"/>
</dbReference>
<dbReference type="InterPro" id="IPR021124">
    <property type="entry name" value="CRISPR-assoc_prot_Cas5"/>
</dbReference>
<keyword evidence="2" id="KW-0378">Hydrolase</keyword>
<sequence>MRKTTKVQVKVWGDGALFTRPEGKVERVSYPLMTASAARGILEAILWKPEFRYRICSISVLKPPIFHSIVRNEVENKATITKKFIEQPEDRYADDMRQLRHSLYLKDAAYIIRAEIVLQPDTQQPIEKYEAMFTRRIQKGQCFSRPYLGTREFSANFGPVSATDTPIKWTEEIGPMFFDYRYPQNGTTVIPFFFNASVQDGVMHIPEHLFEEVKSFVR</sequence>
<keyword evidence="2" id="KW-0255">Endonuclease</keyword>
<dbReference type="PIRSF" id="PIRSF029950">
    <property type="entry name" value="Cas_CT1134"/>
    <property type="match status" value="1"/>
</dbReference>